<evidence type="ECO:0000313" key="2">
    <source>
        <dbReference type="EMBL" id="MBP2360968.1"/>
    </source>
</evidence>
<accession>A0ABS4VAW7</accession>
<keyword evidence="3" id="KW-1185">Reference proteome</keyword>
<dbReference type="InterPro" id="IPR023286">
    <property type="entry name" value="ABATE_dom_sf"/>
</dbReference>
<dbReference type="EMBL" id="JAGINS010000001">
    <property type="protein sequence ID" value="MBP2360968.1"/>
    <property type="molecule type" value="Genomic_DNA"/>
</dbReference>
<dbReference type="RefSeq" id="WP_209470365.1">
    <property type="nucleotide sequence ID" value="NZ_BMWJ01000008.1"/>
</dbReference>
<dbReference type="PANTHER" id="PTHR35525:SF3">
    <property type="entry name" value="BLL6575 PROTEIN"/>
    <property type="match status" value="1"/>
</dbReference>
<proteinExistence type="predicted"/>
<evidence type="ECO:0000259" key="1">
    <source>
        <dbReference type="Pfam" id="PF11706"/>
    </source>
</evidence>
<comment type="caution">
    <text evidence="2">The sequence shown here is derived from an EMBL/GenBank/DDBJ whole genome shotgun (WGS) entry which is preliminary data.</text>
</comment>
<evidence type="ECO:0000313" key="3">
    <source>
        <dbReference type="Proteomes" id="UP001519311"/>
    </source>
</evidence>
<dbReference type="Pfam" id="PF07336">
    <property type="entry name" value="ABATE"/>
    <property type="match status" value="1"/>
</dbReference>
<dbReference type="Proteomes" id="UP001519311">
    <property type="component" value="Unassembled WGS sequence"/>
</dbReference>
<reference evidence="2 3" key="1">
    <citation type="submission" date="2021-03" db="EMBL/GenBank/DDBJ databases">
        <title>Sequencing the genomes of 1000 actinobacteria strains.</title>
        <authorList>
            <person name="Klenk H.-P."/>
        </authorList>
    </citation>
    <scope>NUCLEOTIDE SEQUENCE [LARGE SCALE GENOMIC DNA]</scope>
    <source>
        <strain evidence="2 3">DSM 40843</strain>
    </source>
</reference>
<protein>
    <submittedName>
        <fullName evidence="2">RNA-binding Zn ribbon-like protein</fullName>
    </submittedName>
</protein>
<sequence length="170" mass="17787">MNERVAAPGGLALIEDLVNTLDVETGSDALGTPEGRAAFGLAEQDVPDALLLREALRTACLAHAGHRPPGGGQVPPLDRLLADAPLRVTVDAAGAAALRPATEPAGLTARVAAAIASAAADGTWARLKACEAEDCRWAYYDRSPAGRRRWCSMSVCGARAKMRTYRAKRA</sequence>
<dbReference type="Pfam" id="PF11706">
    <property type="entry name" value="zf-CGNR"/>
    <property type="match status" value="1"/>
</dbReference>
<dbReference type="Gene3D" id="1.10.3300.10">
    <property type="entry name" value="Jann2411-like domain"/>
    <property type="match status" value="1"/>
</dbReference>
<feature type="domain" description="Zinc finger CGNR" evidence="1">
    <location>
        <begin position="126"/>
        <end position="169"/>
    </location>
</feature>
<organism evidence="2 3">
    <name type="scientific">Streptomyces clavifer</name>
    <dbReference type="NCBI Taxonomy" id="68188"/>
    <lineage>
        <taxon>Bacteria</taxon>
        <taxon>Bacillati</taxon>
        <taxon>Actinomycetota</taxon>
        <taxon>Actinomycetes</taxon>
        <taxon>Kitasatosporales</taxon>
        <taxon>Streptomycetaceae</taxon>
        <taxon>Streptomyces</taxon>
    </lineage>
</organism>
<dbReference type="InterPro" id="IPR010852">
    <property type="entry name" value="ABATE"/>
</dbReference>
<dbReference type="SUPFAM" id="SSF160904">
    <property type="entry name" value="Jann2411-like"/>
    <property type="match status" value="1"/>
</dbReference>
<name>A0ABS4VAW7_9ACTN</name>
<dbReference type="InterPro" id="IPR021005">
    <property type="entry name" value="Znf_CGNR"/>
</dbReference>
<dbReference type="PANTHER" id="PTHR35525">
    <property type="entry name" value="BLL6575 PROTEIN"/>
    <property type="match status" value="1"/>
</dbReference>
<gene>
    <name evidence="2" type="ORF">JOF59_003368</name>
</gene>